<dbReference type="InterPro" id="IPR046757">
    <property type="entry name" value="YL1_N"/>
</dbReference>
<evidence type="ECO:0000259" key="3">
    <source>
        <dbReference type="SMART" id="SM00993"/>
    </source>
</evidence>
<dbReference type="InterPro" id="IPR013272">
    <property type="entry name" value="Vps72/YL1_C"/>
</dbReference>
<feature type="compositionally biased region" description="Low complexity" evidence="2">
    <location>
        <begin position="553"/>
        <end position="603"/>
    </location>
</feature>
<dbReference type="EMBL" id="CENE01000045">
    <property type="protein sequence ID" value="CEQ43031.1"/>
    <property type="molecule type" value="Genomic_DNA"/>
</dbReference>
<dbReference type="Pfam" id="PF05764">
    <property type="entry name" value="YL1"/>
    <property type="match status" value="1"/>
</dbReference>
<dbReference type="SMART" id="SM00993">
    <property type="entry name" value="YL1_C"/>
    <property type="match status" value="1"/>
</dbReference>
<accession>A0A0D6ETC1</accession>
<dbReference type="OrthoDB" id="78296at2759"/>
<feature type="compositionally biased region" description="Low complexity" evidence="2">
    <location>
        <begin position="734"/>
        <end position="744"/>
    </location>
</feature>
<evidence type="ECO:0000256" key="2">
    <source>
        <dbReference type="SAM" id="MobiDB-lite"/>
    </source>
</evidence>
<feature type="compositionally biased region" description="Basic and acidic residues" evidence="2">
    <location>
        <begin position="530"/>
        <end position="541"/>
    </location>
</feature>
<dbReference type="Pfam" id="PF08265">
    <property type="entry name" value="YL1_C"/>
    <property type="match status" value="1"/>
</dbReference>
<dbReference type="PANTHER" id="PTHR13275">
    <property type="entry name" value="YL-1 PROTEIN TRANSCRIPTION FACTOR-LIKE 1"/>
    <property type="match status" value="1"/>
</dbReference>
<feature type="compositionally biased region" description="Basic and acidic residues" evidence="2">
    <location>
        <begin position="165"/>
        <end position="189"/>
    </location>
</feature>
<evidence type="ECO:0000256" key="1">
    <source>
        <dbReference type="ARBA" id="ARBA00006832"/>
    </source>
</evidence>
<evidence type="ECO:0000313" key="4">
    <source>
        <dbReference type="EMBL" id="CEQ43031.1"/>
    </source>
</evidence>
<feature type="region of interest" description="Disordered" evidence="2">
    <location>
        <begin position="1"/>
        <end position="199"/>
    </location>
</feature>
<name>A0A0D6ETC1_SPOSA</name>
<dbReference type="AlphaFoldDB" id="A0A0D6ETC1"/>
<feature type="compositionally biased region" description="Acidic residues" evidence="2">
    <location>
        <begin position="16"/>
        <end position="32"/>
    </location>
</feature>
<comment type="similarity">
    <text evidence="1">Belongs to the VPS72/YL1 family.</text>
</comment>
<gene>
    <name evidence="4" type="primary">SPOSA6832_04920</name>
</gene>
<reference evidence="5" key="1">
    <citation type="submission" date="2015-02" db="EMBL/GenBank/DDBJ databases">
        <authorList>
            <person name="Gon?alves P."/>
        </authorList>
    </citation>
    <scope>NUCLEOTIDE SEQUENCE [LARGE SCALE GENOMIC DNA]</scope>
</reference>
<evidence type="ECO:0000313" key="5">
    <source>
        <dbReference type="Proteomes" id="UP000243876"/>
    </source>
</evidence>
<feature type="region of interest" description="Disordered" evidence="2">
    <location>
        <begin position="646"/>
        <end position="771"/>
    </location>
</feature>
<feature type="region of interest" description="Disordered" evidence="2">
    <location>
        <begin position="253"/>
        <end position="364"/>
    </location>
</feature>
<feature type="compositionally biased region" description="Acidic residues" evidence="2">
    <location>
        <begin position="54"/>
        <end position="85"/>
    </location>
</feature>
<dbReference type="PANTHER" id="PTHR13275:SF4">
    <property type="entry name" value="VACUOLAR PROTEIN SORTING-ASSOCIATED PROTEIN 72 HOMOLOG"/>
    <property type="match status" value="1"/>
</dbReference>
<feature type="compositionally biased region" description="Acidic residues" evidence="2">
    <location>
        <begin position="95"/>
        <end position="104"/>
    </location>
</feature>
<organism evidence="4 5">
    <name type="scientific">Sporidiobolus salmonicolor</name>
    <name type="common">Yeast-like fungus</name>
    <name type="synonym">Sporobolomyces salmonicolor</name>
    <dbReference type="NCBI Taxonomy" id="5005"/>
    <lineage>
        <taxon>Eukaryota</taxon>
        <taxon>Fungi</taxon>
        <taxon>Dikarya</taxon>
        <taxon>Basidiomycota</taxon>
        <taxon>Pucciniomycotina</taxon>
        <taxon>Microbotryomycetes</taxon>
        <taxon>Sporidiobolales</taxon>
        <taxon>Sporidiobolaceae</taxon>
        <taxon>Sporobolomyces</taxon>
    </lineage>
</organism>
<feature type="compositionally biased region" description="Pro residues" evidence="2">
    <location>
        <begin position="479"/>
        <end position="504"/>
    </location>
</feature>
<protein>
    <submittedName>
        <fullName evidence="4">SPOSA6832_04920-mRNA-1:cds</fullName>
    </submittedName>
</protein>
<proteinExistence type="inferred from homology"/>
<feature type="compositionally biased region" description="Basic and acidic residues" evidence="2">
    <location>
        <begin position="105"/>
        <end position="126"/>
    </location>
</feature>
<keyword evidence="5" id="KW-1185">Reference proteome</keyword>
<feature type="compositionally biased region" description="Low complexity" evidence="2">
    <location>
        <begin position="351"/>
        <end position="363"/>
    </location>
</feature>
<feature type="compositionally biased region" description="Polar residues" evidence="2">
    <location>
        <begin position="341"/>
        <end position="350"/>
    </location>
</feature>
<feature type="compositionally biased region" description="Gly residues" evidence="2">
    <location>
        <begin position="646"/>
        <end position="656"/>
    </location>
</feature>
<sequence>MAVMRERSPSSPPPDDLPEEESESDESSDGEPVEPNLATRQRRSNAGNRMQALLEDEAAAEVEDMFKEEENDDEFAQKEEEDVFDSDFGSTDEGSAGEDDDEEAGERRLQREAKEAKKDQARRAAREAQQPVASTSATTLDEDGLPAVKRKKVSVDPAFLVPQRESTRRAAREFKKGVQERLEESEKKRATAPKPTKKAAVTLTQADLIAEALETEEVNRAALLAFYAAEEDRREAERIAGMRYEIIGPKLTFLSRCEGRPEKPKGKGKGKEGDEVQENKHESGRRRMIEVLGETGMKGWKGGVAASEATSPSVADSPAPPPPAPAPSVSESYGGTPFPSAPSSTSQINRTTSTQSDPSTPQPFARNYLIFDQCEGSTEAEELEALFGDHHDWSKAKPQAAATTCPITGLPARYRDPRTLTPYATLPAFRTLNSLVDAQSFVWSDALGAYTGASGVGLTREVEAAWARRPQPKPRYAAAPPPPPAAVALPPAPTPVQPTRPAPKPIKTGGSGSGSASGSANGKGKGRAPAQREDNPYKIEYAHTGGSGRGSRGRLSLSDLAGGSVSAPGTPTPAPAAAAGGLLHTLPPLPSPATLSPLPDSSSNGMNGTPLGASSASASFIGASHTAPQARSIQLSSNGGGLFGGGPRSSPGGGGMFDAPAYARPSSPFHPHQHQHHQPAPPMLFGAQGGGVLPTLSPRGQAGSFSSPFSQPAGIDLPPYHPGHAQQQFVYQEGSPAGAKASRGAGKGTGALGENGHVNANGAGHADGADG</sequence>
<feature type="region of interest" description="Disordered" evidence="2">
    <location>
        <begin position="469"/>
        <end position="611"/>
    </location>
</feature>
<feature type="compositionally biased region" description="Low complexity" evidence="2">
    <location>
        <begin position="754"/>
        <end position="771"/>
    </location>
</feature>
<feature type="domain" description="Vps72/YL1 C-terminal" evidence="3">
    <location>
        <begin position="403"/>
        <end position="432"/>
    </location>
</feature>
<dbReference type="Proteomes" id="UP000243876">
    <property type="component" value="Unassembled WGS sequence"/>
</dbReference>
<feature type="compositionally biased region" description="Basic and acidic residues" evidence="2">
    <location>
        <begin position="257"/>
        <end position="289"/>
    </location>
</feature>
<dbReference type="GO" id="GO:0005634">
    <property type="term" value="C:nucleus"/>
    <property type="evidence" value="ECO:0007669"/>
    <property type="project" value="TreeGrafter"/>
</dbReference>